<dbReference type="AlphaFoldDB" id="I5B4K2"/>
<evidence type="ECO:0000256" key="2">
    <source>
        <dbReference type="ARBA" id="ARBA00006161"/>
    </source>
</evidence>
<organism evidence="6 7">
    <name type="scientific">Desulfobacter postgatei 2ac9</name>
    <dbReference type="NCBI Taxonomy" id="879212"/>
    <lineage>
        <taxon>Bacteria</taxon>
        <taxon>Pseudomonadati</taxon>
        <taxon>Thermodesulfobacteriota</taxon>
        <taxon>Desulfobacteria</taxon>
        <taxon>Desulfobacterales</taxon>
        <taxon>Desulfobacteraceae</taxon>
        <taxon>Desulfobacter</taxon>
    </lineage>
</organism>
<dbReference type="HOGENOM" id="CLU_120836_2_1_7"/>
<reference evidence="6 7" key="1">
    <citation type="submission" date="2011-09" db="EMBL/GenBank/DDBJ databases">
        <authorList>
            <consortium name="US DOE Joint Genome Institute (JGI-PGF)"/>
            <person name="Lucas S."/>
            <person name="Han J."/>
            <person name="Lapidus A."/>
            <person name="Cheng J.-F."/>
            <person name="Goodwin L."/>
            <person name="Pitluck S."/>
            <person name="Peters L."/>
            <person name="Land M.L."/>
            <person name="Hauser L."/>
            <person name="Orellana R."/>
            <person name="Lovley D."/>
            <person name="Woyke T.J."/>
        </authorList>
    </citation>
    <scope>NUCLEOTIDE SEQUENCE [LARGE SCALE GENOMIC DNA]</scope>
    <source>
        <strain evidence="6 7">2ac9</strain>
    </source>
</reference>
<dbReference type="SUPFAM" id="SSF158568">
    <property type="entry name" value="AF1862-like"/>
    <property type="match status" value="1"/>
</dbReference>
<dbReference type="GO" id="GO:0051607">
    <property type="term" value="P:defense response to virus"/>
    <property type="evidence" value="ECO:0007669"/>
    <property type="project" value="UniProtKB-KW"/>
</dbReference>
<dbReference type="RefSeq" id="WP_004073966.1">
    <property type="nucleotide sequence ID" value="NZ_CM001488.1"/>
</dbReference>
<dbReference type="Pfam" id="PF09701">
    <property type="entry name" value="Cas_Cmr5"/>
    <property type="match status" value="1"/>
</dbReference>
<dbReference type="EMBL" id="CM001488">
    <property type="protein sequence ID" value="EIM64415.1"/>
    <property type="molecule type" value="Genomic_DNA"/>
</dbReference>
<dbReference type="InterPro" id="IPR010160">
    <property type="entry name" value="CRISPR-assoc_prot_Cmr5"/>
</dbReference>
<proteinExistence type="inferred from homology"/>
<evidence type="ECO:0000313" key="6">
    <source>
        <dbReference type="EMBL" id="EIM64415.1"/>
    </source>
</evidence>
<dbReference type="Proteomes" id="UP000005778">
    <property type="component" value="Chromosome"/>
</dbReference>
<evidence type="ECO:0000313" key="7">
    <source>
        <dbReference type="Proteomes" id="UP000005778"/>
    </source>
</evidence>
<dbReference type="OrthoDB" id="5422347at2"/>
<keyword evidence="3" id="KW-0963">Cytoplasm</keyword>
<reference evidence="6 7" key="2">
    <citation type="submission" date="2012-02" db="EMBL/GenBank/DDBJ databases">
        <title>Improved High-Quality Draft sequence of Desulfobacter postgatei 2ac9.</title>
        <authorList>
            <consortium name="US DOE Joint Genome Institute"/>
            <person name="Lucas S."/>
            <person name="Han J."/>
            <person name="Lapidus A."/>
            <person name="Cheng J.-F."/>
            <person name="Goodwin L."/>
            <person name="Pitluck S."/>
            <person name="Peters L."/>
            <person name="Ovchinnikova G."/>
            <person name="Held B."/>
            <person name="Detter J.C."/>
            <person name="Han C."/>
            <person name="Tapia R."/>
            <person name="Land M."/>
            <person name="Hauser L."/>
            <person name="Kyrpides N."/>
            <person name="Ivanova N."/>
            <person name="Pagani I."/>
            <person name="Orellana R."/>
            <person name="Lovley D."/>
            <person name="Woyke T."/>
        </authorList>
    </citation>
    <scope>NUCLEOTIDE SEQUENCE [LARGE SCALE GENOMIC DNA]</scope>
    <source>
        <strain evidence="6 7">2ac9</strain>
    </source>
</reference>
<keyword evidence="7" id="KW-1185">Reference proteome</keyword>
<name>I5B4K2_9BACT</name>
<comment type="subcellular location">
    <subcellularLocation>
        <location evidence="1">Cytoplasm</location>
    </subcellularLocation>
</comment>
<evidence type="ECO:0000256" key="5">
    <source>
        <dbReference type="ARBA" id="ARBA00030001"/>
    </source>
</evidence>
<evidence type="ECO:0000256" key="1">
    <source>
        <dbReference type="ARBA" id="ARBA00004496"/>
    </source>
</evidence>
<keyword evidence="4" id="KW-0051">Antiviral defense</keyword>
<sequence length="127" mass="14541">MQTNNQRYSNEVFQKIQSMAEDQQAGKYKTICKKAGSLVRNSGLMQTLAFMKARGQRSSEAHHHTLLDHLRDELISLGCVPAGINDLPDYIRTVSLSSYMIHTRQVLLLLNWHKRLADTLISQEEEQ</sequence>
<dbReference type="NCBIfam" id="TIGR01881">
    <property type="entry name" value="cas_Cmr5"/>
    <property type="match status" value="1"/>
</dbReference>
<dbReference type="GO" id="GO:0005737">
    <property type="term" value="C:cytoplasm"/>
    <property type="evidence" value="ECO:0007669"/>
    <property type="project" value="UniProtKB-SubCell"/>
</dbReference>
<dbReference type="InterPro" id="IPR023101">
    <property type="entry name" value="AF1862-like_dom_sf"/>
</dbReference>
<gene>
    <name evidence="6" type="ORF">DespoDRAFT_02570</name>
</gene>
<dbReference type="STRING" id="879212.DespoDRAFT_02570"/>
<accession>I5B4K2</accession>
<evidence type="ECO:0000256" key="4">
    <source>
        <dbReference type="ARBA" id="ARBA00023118"/>
    </source>
</evidence>
<dbReference type="eggNOG" id="COG3337">
    <property type="taxonomic scope" value="Bacteria"/>
</dbReference>
<protein>
    <recommendedName>
        <fullName evidence="5">CRISPR type III-B/RAMP module-associated protein Cmr5</fullName>
    </recommendedName>
</protein>
<evidence type="ECO:0000256" key="3">
    <source>
        <dbReference type="ARBA" id="ARBA00022490"/>
    </source>
</evidence>
<comment type="similarity">
    <text evidence="2">Belongs to the CRISPR system Cmr5 family.</text>
</comment>
<dbReference type="Gene3D" id="1.10.520.30">
    <property type="entry name" value="AF1862-like domain"/>
    <property type="match status" value="1"/>
</dbReference>